<keyword evidence="1" id="KW-0131">Cell cycle</keyword>
<dbReference type="OrthoDB" id="6445882at2"/>
<gene>
    <name evidence="1" type="ORF">D6C13_10270</name>
</gene>
<dbReference type="EMBL" id="RAHH01000010">
    <property type="protein sequence ID" value="RJT44543.1"/>
    <property type="molecule type" value="Genomic_DNA"/>
</dbReference>
<reference evidence="1 2" key="1">
    <citation type="submission" date="2018-09" db="EMBL/GenBank/DDBJ databases">
        <authorList>
            <person name="Le Fleche-Mateos A."/>
        </authorList>
    </citation>
    <scope>NUCLEOTIDE SEQUENCE [LARGE SCALE GENOMIC DNA]</scope>
    <source>
        <strain evidence="1 2">DSM 27399</strain>
    </source>
</reference>
<evidence type="ECO:0000313" key="1">
    <source>
        <dbReference type="EMBL" id="RJT44543.1"/>
    </source>
</evidence>
<keyword evidence="2" id="KW-1185">Reference proteome</keyword>
<name>A0A419N9N5_9GAMM</name>
<keyword evidence="1" id="KW-0132">Cell division</keyword>
<dbReference type="Proteomes" id="UP000284908">
    <property type="component" value="Unassembled WGS sequence"/>
</dbReference>
<dbReference type="NCBIfam" id="NF033153">
    <property type="entry name" value="phage_ICD_like"/>
    <property type="match status" value="1"/>
</dbReference>
<protein>
    <submittedName>
        <fullName evidence="1">Host cell division inhibitor Icd-like protein</fullName>
    </submittedName>
</protein>
<comment type="caution">
    <text evidence="1">The sequence shown here is derived from an EMBL/GenBank/DDBJ whole genome shotgun (WGS) entry which is preliminary data.</text>
</comment>
<sequence length="92" mass="10395">MTGAYQKATPRTVRAVPRRLTTNDRISIEAAMKEHTQTHPKYQYRFRFLALCATGSAIIHITAPDEHAAREMSPTGFVMVFTARLPVEVRHA</sequence>
<proteinExistence type="predicted"/>
<accession>A0A419N9N5</accession>
<dbReference type="GO" id="GO:0051301">
    <property type="term" value="P:cell division"/>
    <property type="evidence" value="ECO:0007669"/>
    <property type="project" value="UniProtKB-KW"/>
</dbReference>
<dbReference type="AlphaFoldDB" id="A0A419N9N5"/>
<organism evidence="1 2">
    <name type="scientific">Rahnella woolbedingensis</name>
    <dbReference type="NCBI Taxonomy" id="1510574"/>
    <lineage>
        <taxon>Bacteria</taxon>
        <taxon>Pseudomonadati</taxon>
        <taxon>Pseudomonadota</taxon>
        <taxon>Gammaproteobacteria</taxon>
        <taxon>Enterobacterales</taxon>
        <taxon>Yersiniaceae</taxon>
        <taxon>Rahnella</taxon>
    </lineage>
</organism>
<evidence type="ECO:0000313" key="2">
    <source>
        <dbReference type="Proteomes" id="UP000284908"/>
    </source>
</evidence>